<dbReference type="EMBL" id="PQXH01000004">
    <property type="protein sequence ID" value="TGO19371.1"/>
    <property type="molecule type" value="Genomic_DNA"/>
</dbReference>
<keyword evidence="3" id="KW-1185">Reference proteome</keyword>
<evidence type="ECO:0000313" key="3">
    <source>
        <dbReference type="Proteomes" id="UP000297777"/>
    </source>
</evidence>
<feature type="compositionally biased region" description="Basic and acidic residues" evidence="1">
    <location>
        <begin position="41"/>
        <end position="86"/>
    </location>
</feature>
<dbReference type="Proteomes" id="UP000297777">
    <property type="component" value="Unassembled WGS sequence"/>
</dbReference>
<name>A0A4Z1FD80_9HELO</name>
<dbReference type="AlphaFoldDB" id="A0A4Z1FD80"/>
<feature type="region of interest" description="Disordered" evidence="1">
    <location>
        <begin position="1"/>
        <end position="117"/>
    </location>
</feature>
<organism evidence="2 3">
    <name type="scientific">Botrytis tulipae</name>
    <dbReference type="NCBI Taxonomy" id="87230"/>
    <lineage>
        <taxon>Eukaryota</taxon>
        <taxon>Fungi</taxon>
        <taxon>Dikarya</taxon>
        <taxon>Ascomycota</taxon>
        <taxon>Pezizomycotina</taxon>
        <taxon>Leotiomycetes</taxon>
        <taxon>Helotiales</taxon>
        <taxon>Sclerotiniaceae</taxon>
        <taxon>Botrytis</taxon>
    </lineage>
</organism>
<accession>A0A4Z1FD80</accession>
<dbReference type="OrthoDB" id="5236983at2759"/>
<evidence type="ECO:0000313" key="2">
    <source>
        <dbReference type="EMBL" id="TGO19371.1"/>
    </source>
</evidence>
<reference evidence="2 3" key="1">
    <citation type="submission" date="2017-12" db="EMBL/GenBank/DDBJ databases">
        <title>Comparative genomics of Botrytis spp.</title>
        <authorList>
            <person name="Valero-Jimenez C.A."/>
            <person name="Tapia P."/>
            <person name="Veloso J."/>
            <person name="Silva-Moreno E."/>
            <person name="Staats M."/>
            <person name="Valdes J.H."/>
            <person name="Van Kan J.A.L."/>
        </authorList>
    </citation>
    <scope>NUCLEOTIDE SEQUENCE [LARGE SCALE GENOMIC DNA]</scope>
    <source>
        <strain evidence="2 3">Bt9001</strain>
    </source>
</reference>
<gene>
    <name evidence="2" type="ORF">BTUL_0004g00070</name>
</gene>
<protein>
    <submittedName>
        <fullName evidence="2">Uncharacterized protein</fullName>
    </submittedName>
</protein>
<evidence type="ECO:0000256" key="1">
    <source>
        <dbReference type="SAM" id="MobiDB-lite"/>
    </source>
</evidence>
<proteinExistence type="predicted"/>
<sequence length="117" mass="12876">MIGPEHYEQTPEVPESAVKTNDDAKKSSEPPSSKTQLPHSPTEKLGGDHGKREGTGKIGERAPPRKDDGGERRDLTRSQPNEEIKSSRNTSRQDPTPAAENKSSRKPNMPKRKKPLG</sequence>
<comment type="caution">
    <text evidence="2">The sequence shown here is derived from an EMBL/GenBank/DDBJ whole genome shotgun (WGS) entry which is preliminary data.</text>
</comment>
<feature type="compositionally biased region" description="Polar residues" evidence="1">
    <location>
        <begin position="29"/>
        <end position="39"/>
    </location>
</feature>
<feature type="compositionally biased region" description="Basic residues" evidence="1">
    <location>
        <begin position="104"/>
        <end position="117"/>
    </location>
</feature>